<feature type="coiled-coil region" evidence="2">
    <location>
        <begin position="89"/>
        <end position="123"/>
    </location>
</feature>
<dbReference type="GO" id="GO:0044780">
    <property type="term" value="P:bacterial-type flagellum assembly"/>
    <property type="evidence" value="ECO:0007669"/>
    <property type="project" value="InterPro"/>
</dbReference>
<dbReference type="Gene3D" id="1.20.58.300">
    <property type="entry name" value="FlgN-like"/>
    <property type="match status" value="1"/>
</dbReference>
<keyword evidence="3" id="KW-0966">Cell projection</keyword>
<dbReference type="InterPro" id="IPR007809">
    <property type="entry name" value="FlgN-like"/>
</dbReference>
<dbReference type="AlphaFoldDB" id="A0A5C8NUY9"/>
<dbReference type="RefSeq" id="WP_147666751.1">
    <property type="nucleotide sequence ID" value="NZ_VDUW01000004.1"/>
</dbReference>
<evidence type="ECO:0000313" key="3">
    <source>
        <dbReference type="EMBL" id="TXL65009.1"/>
    </source>
</evidence>
<keyword evidence="2" id="KW-0175">Coiled coil</keyword>
<keyword evidence="3" id="KW-0282">Flagellum</keyword>
<dbReference type="Pfam" id="PF05130">
    <property type="entry name" value="FlgN"/>
    <property type="match status" value="1"/>
</dbReference>
<gene>
    <name evidence="3" type="ORF">FHP05_07660</name>
</gene>
<keyword evidence="4" id="KW-1185">Reference proteome</keyword>
<protein>
    <submittedName>
        <fullName evidence="3">Flagellar protein FlgN</fullName>
    </submittedName>
</protein>
<keyword evidence="1" id="KW-1005">Bacterial flagellum biogenesis</keyword>
<evidence type="ECO:0000313" key="4">
    <source>
        <dbReference type="Proteomes" id="UP000321574"/>
    </source>
</evidence>
<name>A0A5C8NUY9_9BACI</name>
<keyword evidence="3" id="KW-0969">Cilium</keyword>
<proteinExistence type="predicted"/>
<sequence length="162" mass="19273">MSIKPIFTSLQKLIMIHDRLLELSKQKTEAIKQNRIENLQRIMIEERKKIQQLEQTEAERRENVQAWFEKYQPTISEHTIISILRCLDNDKEKQELKQLTDALTEQLTQLRQQEQLNQTLTKQALHFVHFSLDMLNPTITNINYGNQEEPNIEKRSVFDSKA</sequence>
<accession>A0A5C8NUY9</accession>
<comment type="caution">
    <text evidence="3">The sequence shown here is derived from an EMBL/GenBank/DDBJ whole genome shotgun (WGS) entry which is preliminary data.</text>
</comment>
<evidence type="ECO:0000256" key="1">
    <source>
        <dbReference type="ARBA" id="ARBA00022795"/>
    </source>
</evidence>
<dbReference type="EMBL" id="VDUW01000004">
    <property type="protein sequence ID" value="TXL65009.1"/>
    <property type="molecule type" value="Genomic_DNA"/>
</dbReference>
<reference evidence="3 4" key="1">
    <citation type="submission" date="2019-06" db="EMBL/GenBank/DDBJ databases">
        <title>Cerasibacillus sp. nov., isolated from maize field.</title>
        <authorList>
            <person name="Lin S.-Y."/>
            <person name="Tsai C.-F."/>
            <person name="Young C.-C."/>
        </authorList>
    </citation>
    <scope>NUCLEOTIDE SEQUENCE [LARGE SCALE GENOMIC DNA]</scope>
    <source>
        <strain evidence="3 4">CC-CFT480</strain>
    </source>
</reference>
<dbReference type="InterPro" id="IPR036679">
    <property type="entry name" value="FlgN-like_sf"/>
</dbReference>
<evidence type="ECO:0000256" key="2">
    <source>
        <dbReference type="SAM" id="Coils"/>
    </source>
</evidence>
<feature type="coiled-coil region" evidence="2">
    <location>
        <begin position="36"/>
        <end position="63"/>
    </location>
</feature>
<dbReference type="OrthoDB" id="2381500at2"/>
<organism evidence="3 4">
    <name type="scientific">Cerasibacillus terrae</name>
    <dbReference type="NCBI Taxonomy" id="2498845"/>
    <lineage>
        <taxon>Bacteria</taxon>
        <taxon>Bacillati</taxon>
        <taxon>Bacillota</taxon>
        <taxon>Bacilli</taxon>
        <taxon>Bacillales</taxon>
        <taxon>Bacillaceae</taxon>
        <taxon>Cerasibacillus</taxon>
    </lineage>
</organism>
<dbReference type="Proteomes" id="UP000321574">
    <property type="component" value="Unassembled WGS sequence"/>
</dbReference>
<dbReference type="SUPFAM" id="SSF140566">
    <property type="entry name" value="FlgN-like"/>
    <property type="match status" value="1"/>
</dbReference>